<evidence type="ECO:0000313" key="3">
    <source>
        <dbReference type="Proteomes" id="UP001059824"/>
    </source>
</evidence>
<keyword evidence="3" id="KW-1185">Reference proteome</keyword>
<feature type="transmembrane region" description="Helical" evidence="1">
    <location>
        <begin position="6"/>
        <end position="32"/>
    </location>
</feature>
<dbReference type="Proteomes" id="UP001059824">
    <property type="component" value="Chromosome"/>
</dbReference>
<sequence length="242" mass="25819">MTDITALSIVCLAALIHASFQLSISTLTLMSGHALGSGRSHTRLVSLLGGFTAGAATMTTLLICTLGFLLGYLLSGEHVPQVLWAAACGLLFGVGVAVWLFYYRRGKGTILWLPRQTAEFLAERSKKTHNAGEAFALGLASVFGELLFISAPLLVSVLVLLPLSPDMQLLGIVLYVVISMLSLLTVAVLVSGGHKLSTIQRWRETNKTFLQFAAGTALFILGFYLYVNEVLVTPVMTSGGIS</sequence>
<dbReference type="AlphaFoldDB" id="A0A857MRI2"/>
<feature type="transmembrane region" description="Helical" evidence="1">
    <location>
        <begin position="44"/>
        <end position="70"/>
    </location>
</feature>
<gene>
    <name evidence="2" type="ORF">GII36_05275</name>
</gene>
<keyword evidence="1" id="KW-0472">Membrane</keyword>
<dbReference type="KEGG" id="mama:GII36_05275"/>
<feature type="transmembrane region" description="Helical" evidence="1">
    <location>
        <begin position="209"/>
        <end position="227"/>
    </location>
</feature>
<feature type="transmembrane region" description="Helical" evidence="1">
    <location>
        <begin position="134"/>
        <end position="161"/>
    </location>
</feature>
<feature type="transmembrane region" description="Helical" evidence="1">
    <location>
        <begin position="167"/>
        <end position="189"/>
    </location>
</feature>
<protein>
    <recommendedName>
        <fullName evidence="4">Urease accessory protein UreH-like transmembrane domain-containing protein</fullName>
    </recommendedName>
</protein>
<proteinExistence type="predicted"/>
<organism evidence="2 3">
    <name type="scientific">Candidatus Mycosynbacter amalyticus</name>
    <dbReference type="NCBI Taxonomy" id="2665156"/>
    <lineage>
        <taxon>Bacteria</taxon>
        <taxon>Candidatus Saccharimonadota</taxon>
        <taxon>Candidatus Saccharimonadota incertae sedis</taxon>
        <taxon>Candidatus Mycosynbacter</taxon>
    </lineage>
</organism>
<evidence type="ECO:0000313" key="2">
    <source>
        <dbReference type="EMBL" id="QHN43230.1"/>
    </source>
</evidence>
<dbReference type="EMBL" id="CP045921">
    <property type="protein sequence ID" value="QHN43230.1"/>
    <property type="molecule type" value="Genomic_DNA"/>
</dbReference>
<feature type="transmembrane region" description="Helical" evidence="1">
    <location>
        <begin position="82"/>
        <end position="103"/>
    </location>
</feature>
<accession>A0A857MRI2</accession>
<keyword evidence="1" id="KW-0812">Transmembrane</keyword>
<keyword evidence="1" id="KW-1133">Transmembrane helix</keyword>
<evidence type="ECO:0008006" key="4">
    <source>
        <dbReference type="Google" id="ProtNLM"/>
    </source>
</evidence>
<evidence type="ECO:0000256" key="1">
    <source>
        <dbReference type="SAM" id="Phobius"/>
    </source>
</evidence>
<reference evidence="2" key="1">
    <citation type="journal article" date="2021" name="Nat. Microbiol.">
        <title>Cocultivation of an ultrasmall environmental parasitic bacterium with lytic ability against bacteria associated with wastewater foams.</title>
        <authorList>
            <person name="Batinovic S."/>
            <person name="Rose J.J.A."/>
            <person name="Ratcliffe J."/>
            <person name="Seviour R.J."/>
            <person name="Petrovski S."/>
        </authorList>
    </citation>
    <scope>NUCLEOTIDE SEQUENCE</scope>
    <source>
        <strain evidence="2">JR1</strain>
    </source>
</reference>
<name>A0A857MRI2_9BACT</name>
<dbReference type="RefSeq" id="WP_260763204.1">
    <property type="nucleotide sequence ID" value="NZ_CP045921.1"/>
</dbReference>